<comment type="caution">
    <text evidence="1">The sequence shown here is derived from an EMBL/GenBank/DDBJ whole genome shotgun (WGS) entry which is preliminary data.</text>
</comment>
<dbReference type="AlphaFoldDB" id="A0A1Z5YTB6"/>
<evidence type="ECO:0000313" key="2">
    <source>
        <dbReference type="Proteomes" id="UP000196086"/>
    </source>
</evidence>
<sequence>MDIIREFGPEPETIKSTPLNWNEVAHLDAAIDRFIDGKNDKTAWRDLPPGAWRVFSEMVNNLTAQAIEAQKAKKTFMIAPPEVTDDDLWNFVLATEIRSPR</sequence>
<reference evidence="1 2" key="1">
    <citation type="submission" date="2014-06" db="EMBL/GenBank/DDBJ databases">
        <authorList>
            <person name="Ju J."/>
            <person name="Zhang J."/>
        </authorList>
    </citation>
    <scope>NUCLEOTIDE SEQUENCE [LARGE SCALE GENOMIC DNA]</scope>
    <source>
        <strain evidence="1 2">DsW_47</strain>
    </source>
</reference>
<proteinExistence type="predicted"/>
<evidence type="ECO:0000313" key="1">
    <source>
        <dbReference type="EMBL" id="OUJ01550.1"/>
    </source>
</evidence>
<dbReference type="Proteomes" id="UP000196086">
    <property type="component" value="Unassembled WGS sequence"/>
</dbReference>
<organism evidence="1 2">
    <name type="scientific">Acetobacter cibinongensis</name>
    <dbReference type="NCBI Taxonomy" id="146475"/>
    <lineage>
        <taxon>Bacteria</taxon>
        <taxon>Pseudomonadati</taxon>
        <taxon>Pseudomonadota</taxon>
        <taxon>Alphaproteobacteria</taxon>
        <taxon>Acetobacterales</taxon>
        <taxon>Acetobacteraceae</taxon>
        <taxon>Acetobacter</taxon>
    </lineage>
</organism>
<name>A0A1Z5YTB6_9PROT</name>
<gene>
    <name evidence="1" type="ORF">HK14_08945</name>
</gene>
<accession>A0A1Z5YTB6</accession>
<dbReference type="EMBL" id="JOMQ01000044">
    <property type="protein sequence ID" value="OUJ01550.1"/>
    <property type="molecule type" value="Genomic_DNA"/>
</dbReference>
<protein>
    <submittedName>
        <fullName evidence="1">Uncharacterized protein</fullName>
    </submittedName>
</protein>